<dbReference type="EMBL" id="BT138981">
    <property type="protein sequence ID" value="AFK38776.1"/>
    <property type="molecule type" value="mRNA"/>
</dbReference>
<dbReference type="AlphaFoldDB" id="I3SET4"/>
<reference evidence="2" key="1">
    <citation type="submission" date="2012-05" db="EMBL/GenBank/DDBJ databases">
        <authorList>
            <person name="Krishnakumar V."/>
            <person name="Cheung F."/>
            <person name="Xiao Y."/>
            <person name="Chan A."/>
            <person name="Moskal W.A."/>
            <person name="Town C.D."/>
        </authorList>
    </citation>
    <scope>NUCLEOTIDE SEQUENCE</scope>
</reference>
<organism evidence="2">
    <name type="scientific">Lotus japonicus</name>
    <name type="common">Lotus corniculatus var. japonicus</name>
    <dbReference type="NCBI Taxonomy" id="34305"/>
    <lineage>
        <taxon>Eukaryota</taxon>
        <taxon>Viridiplantae</taxon>
        <taxon>Streptophyta</taxon>
        <taxon>Embryophyta</taxon>
        <taxon>Tracheophyta</taxon>
        <taxon>Spermatophyta</taxon>
        <taxon>Magnoliopsida</taxon>
        <taxon>eudicotyledons</taxon>
        <taxon>Gunneridae</taxon>
        <taxon>Pentapetalae</taxon>
        <taxon>rosids</taxon>
        <taxon>fabids</taxon>
        <taxon>Fabales</taxon>
        <taxon>Fabaceae</taxon>
        <taxon>Papilionoideae</taxon>
        <taxon>50 kb inversion clade</taxon>
        <taxon>NPAAA clade</taxon>
        <taxon>Hologalegina</taxon>
        <taxon>robinioid clade</taxon>
        <taxon>Loteae</taxon>
        <taxon>Lotus</taxon>
    </lineage>
</organism>
<sequence length="230" mass="24979">MTQPQTSHPHETMSASTHMHHEIHNHHLGTTTNQGPIYSVGNGNPPPPPSNYQLNWVFGNKFSSNGNHQELTSTTSLPLVNNNNIVNDGAHNLISVPSLYSSQPQHQSHQTSASANMSATALLQKAAQIGTTSSTDPSFLGSLGLRSCNSPRQDHGNSNKFCGMYSSSSVVTTSHGCETENYSDDLSQMPPAKRRHVQSEESAWAQTRDFLGVGVANHLPPFINQRMDLI</sequence>
<accession>I3SET4</accession>
<name>I3SET4_LOTJA</name>
<evidence type="ECO:0000256" key="1">
    <source>
        <dbReference type="SAM" id="MobiDB-lite"/>
    </source>
</evidence>
<proteinExistence type="evidence at transcript level"/>
<evidence type="ECO:0000313" key="2">
    <source>
        <dbReference type="EMBL" id="AFK38776.1"/>
    </source>
</evidence>
<feature type="region of interest" description="Disordered" evidence="1">
    <location>
        <begin position="27"/>
        <end position="50"/>
    </location>
</feature>
<protein>
    <submittedName>
        <fullName evidence="2">Uncharacterized protein</fullName>
    </submittedName>
</protein>